<evidence type="ECO:0000256" key="6">
    <source>
        <dbReference type="ARBA" id="ARBA00023136"/>
    </source>
</evidence>
<dbReference type="OrthoDB" id="415460at2759"/>
<organism evidence="10 11">
    <name type="scientific">Desmophyllum pertusum</name>
    <dbReference type="NCBI Taxonomy" id="174260"/>
    <lineage>
        <taxon>Eukaryota</taxon>
        <taxon>Metazoa</taxon>
        <taxon>Cnidaria</taxon>
        <taxon>Anthozoa</taxon>
        <taxon>Hexacorallia</taxon>
        <taxon>Scleractinia</taxon>
        <taxon>Caryophylliina</taxon>
        <taxon>Caryophylliidae</taxon>
        <taxon>Desmophyllum</taxon>
    </lineage>
</organism>
<dbReference type="PRINTS" id="PR00169">
    <property type="entry name" value="KCHANNEL"/>
</dbReference>
<dbReference type="Proteomes" id="UP001163046">
    <property type="component" value="Unassembled WGS sequence"/>
</dbReference>
<sequence length="497" mass="55978">MCALFRRPVHTNPPAPHNICPINKLTVAVLHNPPFTTVPKTSGDFNVEGILGEFFDDIVRKCLIKACNQFSEDDYQVTLYNSTASFLSTIQQNKTEIAYPISRPLKNFLDSDSYKGPNLDFETFIKSTGYSLIMDVGNFNHKANAVVFNTLLVNTWPIFVFTLLVAGISGIFVWMLETYFNEEEFPRSFTKGSYEGFWWAFVSMTTVGYGDKTPKFIFGRLFGVVWILLGLIVIAMFTATATSALSISSTDFARVEGNRIGVLNNTSAKLEANKRGAKLVEAFSTVDPMYQALEDNKIDGILMDKYKASYYLYQKNYSRFKVFESFDVEIPYELARPATLAFHELMNDESCFKKKLDKQNDDLLIKYLKPVKLYNSDSDSISVFSGESHATHEALLIIMAVFLSLIFIGIIAEVIYRMVMKGKKKVQNGDDGIELKEVRIQPSAMANLKDVEDKLGQLVREVGKLQEQLTVISSQANGSFGLLQTRRNKSMTSMSNP</sequence>
<name>A0A9W9YCG8_9CNID</name>
<gene>
    <name evidence="10" type="ORF">OS493_015781</name>
</gene>
<dbReference type="Pfam" id="PF07885">
    <property type="entry name" value="Ion_trans_2"/>
    <property type="match status" value="1"/>
</dbReference>
<evidence type="ECO:0000256" key="1">
    <source>
        <dbReference type="ARBA" id="ARBA00004141"/>
    </source>
</evidence>
<accession>A0A9W9YCG8</accession>
<keyword evidence="6 8" id="KW-0472">Membrane</keyword>
<feature type="transmembrane region" description="Helical" evidence="8">
    <location>
        <begin position="394"/>
        <end position="416"/>
    </location>
</feature>
<protein>
    <recommendedName>
        <fullName evidence="9">Potassium channel domain-containing protein</fullName>
    </recommendedName>
</protein>
<feature type="domain" description="Potassium channel" evidence="9">
    <location>
        <begin position="170"/>
        <end position="245"/>
    </location>
</feature>
<dbReference type="GO" id="GO:0008076">
    <property type="term" value="C:voltage-gated potassium channel complex"/>
    <property type="evidence" value="ECO:0007669"/>
    <property type="project" value="InterPro"/>
</dbReference>
<comment type="caution">
    <text evidence="10">The sequence shown here is derived from an EMBL/GenBank/DDBJ whole genome shotgun (WGS) entry which is preliminary data.</text>
</comment>
<keyword evidence="4 8" id="KW-1133">Transmembrane helix</keyword>
<dbReference type="Gene3D" id="3.40.190.10">
    <property type="entry name" value="Periplasmic binding protein-like II"/>
    <property type="match status" value="1"/>
</dbReference>
<evidence type="ECO:0000313" key="11">
    <source>
        <dbReference type="Proteomes" id="UP001163046"/>
    </source>
</evidence>
<dbReference type="PANTHER" id="PTHR11537">
    <property type="entry name" value="VOLTAGE-GATED POTASSIUM CHANNEL"/>
    <property type="match status" value="1"/>
</dbReference>
<dbReference type="Gene3D" id="1.10.287.70">
    <property type="match status" value="1"/>
</dbReference>
<evidence type="ECO:0000259" key="9">
    <source>
        <dbReference type="Pfam" id="PF07885"/>
    </source>
</evidence>
<feature type="transmembrane region" description="Helical" evidence="8">
    <location>
        <begin position="196"/>
        <end position="212"/>
    </location>
</feature>
<dbReference type="PANTHER" id="PTHR11537:SF252">
    <property type="entry name" value="POTASSIUM VOLTAGE-GATED CHANNEL PROTEIN SHAW"/>
    <property type="match status" value="1"/>
</dbReference>
<dbReference type="AlphaFoldDB" id="A0A9W9YCG8"/>
<dbReference type="SUPFAM" id="SSF81324">
    <property type="entry name" value="Voltage-gated potassium channels"/>
    <property type="match status" value="1"/>
</dbReference>
<evidence type="ECO:0000256" key="4">
    <source>
        <dbReference type="ARBA" id="ARBA00022989"/>
    </source>
</evidence>
<evidence type="ECO:0000256" key="7">
    <source>
        <dbReference type="ARBA" id="ARBA00023303"/>
    </source>
</evidence>
<dbReference type="GO" id="GO:0005251">
    <property type="term" value="F:delayed rectifier potassium channel activity"/>
    <property type="evidence" value="ECO:0007669"/>
    <property type="project" value="TreeGrafter"/>
</dbReference>
<evidence type="ECO:0000313" key="10">
    <source>
        <dbReference type="EMBL" id="KAJ7333698.1"/>
    </source>
</evidence>
<keyword evidence="3 8" id="KW-0812">Transmembrane</keyword>
<dbReference type="InterPro" id="IPR013099">
    <property type="entry name" value="K_chnl_dom"/>
</dbReference>
<evidence type="ECO:0000256" key="3">
    <source>
        <dbReference type="ARBA" id="ARBA00022692"/>
    </source>
</evidence>
<reference evidence="10" key="1">
    <citation type="submission" date="2023-01" db="EMBL/GenBank/DDBJ databases">
        <title>Genome assembly of the deep-sea coral Lophelia pertusa.</title>
        <authorList>
            <person name="Herrera S."/>
            <person name="Cordes E."/>
        </authorList>
    </citation>
    <scope>NUCLEOTIDE SEQUENCE</scope>
    <source>
        <strain evidence="10">USNM1676648</strain>
        <tissue evidence="10">Polyp</tissue>
    </source>
</reference>
<dbReference type="EMBL" id="MU827785">
    <property type="protein sequence ID" value="KAJ7333698.1"/>
    <property type="molecule type" value="Genomic_DNA"/>
</dbReference>
<dbReference type="SUPFAM" id="SSF53850">
    <property type="entry name" value="Periplasmic binding protein-like II"/>
    <property type="match status" value="1"/>
</dbReference>
<evidence type="ECO:0000256" key="2">
    <source>
        <dbReference type="ARBA" id="ARBA00022448"/>
    </source>
</evidence>
<feature type="transmembrane region" description="Helical" evidence="8">
    <location>
        <begin position="151"/>
        <end position="176"/>
    </location>
</feature>
<evidence type="ECO:0000256" key="8">
    <source>
        <dbReference type="SAM" id="Phobius"/>
    </source>
</evidence>
<keyword evidence="11" id="KW-1185">Reference proteome</keyword>
<dbReference type="InterPro" id="IPR028325">
    <property type="entry name" value="VG_K_chnl"/>
</dbReference>
<dbReference type="GO" id="GO:0001508">
    <property type="term" value="P:action potential"/>
    <property type="evidence" value="ECO:0007669"/>
    <property type="project" value="TreeGrafter"/>
</dbReference>
<evidence type="ECO:0000256" key="5">
    <source>
        <dbReference type="ARBA" id="ARBA00023065"/>
    </source>
</evidence>
<keyword evidence="5" id="KW-0406">Ion transport</keyword>
<feature type="transmembrane region" description="Helical" evidence="8">
    <location>
        <begin position="224"/>
        <end position="247"/>
    </location>
</feature>
<comment type="subcellular location">
    <subcellularLocation>
        <location evidence="1">Membrane</location>
        <topology evidence="1">Multi-pass membrane protein</topology>
    </subcellularLocation>
</comment>
<dbReference type="GO" id="GO:0015276">
    <property type="term" value="F:ligand-gated monoatomic ion channel activity"/>
    <property type="evidence" value="ECO:0007669"/>
    <property type="project" value="InterPro"/>
</dbReference>
<keyword evidence="2" id="KW-0813">Transport</keyword>
<keyword evidence="7" id="KW-0407">Ion channel</keyword>
<proteinExistence type="predicted"/>